<dbReference type="EMBL" id="CAKXZT010000079">
    <property type="protein sequence ID" value="CAH2397202.1"/>
    <property type="molecule type" value="Genomic_DNA"/>
</dbReference>
<comment type="caution">
    <text evidence="2">The sequence shown here is derived from an EMBL/GenBank/DDBJ whole genome shotgun (WGS) entry which is preliminary data.</text>
</comment>
<dbReference type="Proteomes" id="UP001153050">
    <property type="component" value="Unassembled WGS sequence"/>
</dbReference>
<evidence type="ECO:0000313" key="2">
    <source>
        <dbReference type="EMBL" id="CAH2397202.1"/>
    </source>
</evidence>
<gene>
    <name evidence="2" type="ORF">MES5069_170003</name>
</gene>
<organism evidence="2 3">
    <name type="scientific">Mesorhizobium escarrei</name>
    <dbReference type="NCBI Taxonomy" id="666018"/>
    <lineage>
        <taxon>Bacteria</taxon>
        <taxon>Pseudomonadati</taxon>
        <taxon>Pseudomonadota</taxon>
        <taxon>Alphaproteobacteria</taxon>
        <taxon>Hyphomicrobiales</taxon>
        <taxon>Phyllobacteriaceae</taxon>
        <taxon>Mesorhizobium</taxon>
    </lineage>
</organism>
<proteinExistence type="predicted"/>
<feature type="region of interest" description="Disordered" evidence="1">
    <location>
        <begin position="1"/>
        <end position="23"/>
    </location>
</feature>
<keyword evidence="3" id="KW-1185">Reference proteome</keyword>
<evidence type="ECO:0000256" key="1">
    <source>
        <dbReference type="SAM" id="MobiDB-lite"/>
    </source>
</evidence>
<protein>
    <submittedName>
        <fullName evidence="2">Uncharacterized protein</fullName>
    </submittedName>
</protein>
<accession>A0ABM9DKP5</accession>
<name>A0ABM9DKP5_9HYPH</name>
<reference evidence="2 3" key="1">
    <citation type="submission" date="2022-03" db="EMBL/GenBank/DDBJ databases">
        <authorList>
            <person name="Brunel B."/>
        </authorList>
    </citation>
    <scope>NUCLEOTIDE SEQUENCE [LARGE SCALE GENOMIC DNA]</scope>
    <source>
        <strain evidence="2">STM5069sample</strain>
    </source>
</reference>
<sequence>MFQLGTDGAPSNTPHPARRYAPIHLLPQGEKGRPLLELIERSFYYPPPQRGFHGAHDRFRRRKDRSSGPRGGGQPDRAPWL</sequence>
<evidence type="ECO:0000313" key="3">
    <source>
        <dbReference type="Proteomes" id="UP001153050"/>
    </source>
</evidence>
<feature type="region of interest" description="Disordered" evidence="1">
    <location>
        <begin position="47"/>
        <end position="81"/>
    </location>
</feature>